<reference evidence="3 5" key="1">
    <citation type="submission" date="2018-03" db="EMBL/GenBank/DDBJ databases">
        <title>Cross-interface Injection: A General Nanoliter Liquid Handling Method Applied to Single Cells Genome Amplification Automated Nanoliter Liquid Handling Applied to Single Cell Multiple Displacement Amplification.</title>
        <authorList>
            <person name="Yun J."/>
            <person name="Xu P."/>
            <person name="Xu J."/>
            <person name="Dai X."/>
            <person name="Wang Y."/>
            <person name="Zheng X."/>
            <person name="Cao C."/>
            <person name="Yi Q."/>
            <person name="Zhu Y."/>
            <person name="Wang L."/>
            <person name="Dong Z."/>
            <person name="Huang Y."/>
            <person name="Huang L."/>
            <person name="Du W."/>
        </authorList>
    </citation>
    <scope>NUCLEOTIDE SEQUENCE [LARGE SCALE GENOMIC DNA]</scope>
    <source>
        <strain evidence="4 5">A12-4</strain>
        <strain evidence="3">Z-D3-2</strain>
    </source>
</reference>
<gene>
    <name evidence="4" type="ORF">C9927_02250</name>
    <name evidence="3" type="ORF">C9940_04750</name>
</gene>
<evidence type="ECO:0000313" key="5">
    <source>
        <dbReference type="Proteomes" id="UP000242087"/>
    </source>
</evidence>
<accession>A0A2T4CWA4</accession>
<protein>
    <submittedName>
        <fullName evidence="3">GAF domain-containing protein</fullName>
    </submittedName>
</protein>
<proteinExistence type="inferred from homology"/>
<dbReference type="InterPro" id="IPR051330">
    <property type="entry name" value="Phosphatase_reg/MetRdx"/>
</dbReference>
<dbReference type="AlphaFoldDB" id="A0A2T4CWA4"/>
<dbReference type="GO" id="GO:0005829">
    <property type="term" value="C:cytosol"/>
    <property type="evidence" value="ECO:0007669"/>
    <property type="project" value="TreeGrafter"/>
</dbReference>
<dbReference type="SUPFAM" id="SSF55781">
    <property type="entry name" value="GAF domain-like"/>
    <property type="match status" value="1"/>
</dbReference>
<dbReference type="Proteomes" id="UP000242087">
    <property type="component" value="Unassembled WGS sequence"/>
</dbReference>
<dbReference type="PANTHER" id="PTHR21021">
    <property type="entry name" value="GAF/PUTATIVE CYTOSKELETAL PROTEIN"/>
    <property type="match status" value="1"/>
</dbReference>
<dbReference type="Pfam" id="PF13185">
    <property type="entry name" value="GAF_2"/>
    <property type="match status" value="1"/>
</dbReference>
<dbReference type="FunFam" id="3.30.450.40:FF:000008">
    <property type="entry name" value="GAF domain-containing proteins"/>
    <property type="match status" value="1"/>
</dbReference>
<dbReference type="SMART" id="SM00065">
    <property type="entry name" value="GAF"/>
    <property type="match status" value="1"/>
</dbReference>
<dbReference type="InterPro" id="IPR003018">
    <property type="entry name" value="GAF"/>
</dbReference>
<dbReference type="InterPro" id="IPR000614">
    <property type="entry name" value="FRMsr_CS"/>
</dbReference>
<evidence type="ECO:0000256" key="1">
    <source>
        <dbReference type="ARBA" id="ARBA00038454"/>
    </source>
</evidence>
<dbReference type="GO" id="GO:0033745">
    <property type="term" value="F:L-methionine-(R)-S-oxide reductase activity"/>
    <property type="evidence" value="ECO:0007669"/>
    <property type="project" value="TreeGrafter"/>
</dbReference>
<dbReference type="EMBL" id="PYVF01000021">
    <property type="protein sequence ID" value="PTB89213.1"/>
    <property type="molecule type" value="Genomic_DNA"/>
</dbReference>
<comment type="similarity">
    <text evidence="1">Belongs to the free Met sulfoxide reductase family.</text>
</comment>
<evidence type="ECO:0000313" key="3">
    <source>
        <dbReference type="EMBL" id="PTB85839.1"/>
    </source>
</evidence>
<feature type="domain" description="GAF" evidence="2">
    <location>
        <begin position="33"/>
        <end position="165"/>
    </location>
</feature>
<evidence type="ECO:0000259" key="2">
    <source>
        <dbReference type="SMART" id="SM00065"/>
    </source>
</evidence>
<dbReference type="EMBL" id="PYVN01000072">
    <property type="protein sequence ID" value="PTB85839.1"/>
    <property type="molecule type" value="Genomic_DNA"/>
</dbReference>
<dbReference type="InterPro" id="IPR029016">
    <property type="entry name" value="GAF-like_dom_sf"/>
</dbReference>
<evidence type="ECO:0000313" key="4">
    <source>
        <dbReference type="EMBL" id="PTB89213.1"/>
    </source>
</evidence>
<comment type="caution">
    <text evidence="3">The sequence shown here is derived from an EMBL/GenBank/DDBJ whole genome shotgun (WGS) entry which is preliminary data.</text>
</comment>
<sequence length="166" mass="17948">MQTTIASEPTSTGEFDYAMLLEQARAITAGEPDLIANLSNLSALVYDQLADVNWVGFYLVREPELLVLGPFQGKVACIRIPFTQGVCGAAARTHETQLVRDVHEFPGHIACDAASNSEVVVPLIVNGRVVGVFDLDSPSVGRFNEQDTAGLTQLGRFIETLNWASL</sequence>
<name>A0A2T4CWA4_9GAMM</name>
<organism evidence="3">
    <name type="scientific">Pseudidiomarina aestuarii</name>
    <dbReference type="NCBI Taxonomy" id="624146"/>
    <lineage>
        <taxon>Bacteria</taxon>
        <taxon>Pseudomonadati</taxon>
        <taxon>Pseudomonadota</taxon>
        <taxon>Gammaproteobacteria</taxon>
        <taxon>Alteromonadales</taxon>
        <taxon>Idiomarinaceae</taxon>
        <taxon>Pseudidiomarina</taxon>
    </lineage>
</organism>
<dbReference type="Gene3D" id="3.30.450.40">
    <property type="match status" value="1"/>
</dbReference>
<dbReference type="PANTHER" id="PTHR21021:SF15">
    <property type="entry name" value="FREE METHIONINE-R-SULFOXIDE REDUCTASE"/>
    <property type="match status" value="1"/>
</dbReference>
<dbReference type="PROSITE" id="PS01320">
    <property type="entry name" value="UPF0067"/>
    <property type="match status" value="1"/>
</dbReference>